<keyword evidence="4 6" id="KW-0804">Transcription</keyword>
<dbReference type="InterPro" id="IPR036390">
    <property type="entry name" value="WH_DNA-bd_sf"/>
</dbReference>
<comment type="similarity">
    <text evidence="1 6">Belongs to the E2F/DP family.</text>
</comment>
<comment type="caution">
    <text evidence="8">The sequence shown here is derived from an EMBL/GenBank/DDBJ whole genome shotgun (WGS) entry which is preliminary data.</text>
</comment>
<protein>
    <recommendedName>
        <fullName evidence="7">E2F/DP family winged-helix DNA-binding domain-containing protein</fullName>
    </recommendedName>
</protein>
<dbReference type="PANTHER" id="PTHR12081">
    <property type="entry name" value="TRANSCRIPTION FACTOR E2F"/>
    <property type="match status" value="1"/>
</dbReference>
<dbReference type="AlphaFoldDB" id="A0AA88TY09"/>
<evidence type="ECO:0000256" key="4">
    <source>
        <dbReference type="ARBA" id="ARBA00023163"/>
    </source>
</evidence>
<organism evidence="8 9">
    <name type="scientific">Escallonia rubra</name>
    <dbReference type="NCBI Taxonomy" id="112253"/>
    <lineage>
        <taxon>Eukaryota</taxon>
        <taxon>Viridiplantae</taxon>
        <taxon>Streptophyta</taxon>
        <taxon>Embryophyta</taxon>
        <taxon>Tracheophyta</taxon>
        <taxon>Spermatophyta</taxon>
        <taxon>Magnoliopsida</taxon>
        <taxon>eudicotyledons</taxon>
        <taxon>Gunneridae</taxon>
        <taxon>Pentapetalae</taxon>
        <taxon>asterids</taxon>
        <taxon>campanulids</taxon>
        <taxon>Escalloniales</taxon>
        <taxon>Escalloniaceae</taxon>
        <taxon>Escallonia</taxon>
    </lineage>
</organism>
<dbReference type="GO" id="GO:0000978">
    <property type="term" value="F:RNA polymerase II cis-regulatory region sequence-specific DNA binding"/>
    <property type="evidence" value="ECO:0007669"/>
    <property type="project" value="InterPro"/>
</dbReference>
<dbReference type="Gene3D" id="1.10.10.10">
    <property type="entry name" value="Winged helix-like DNA-binding domain superfamily/Winged helix DNA-binding domain"/>
    <property type="match status" value="1"/>
</dbReference>
<keyword evidence="3 6" id="KW-0238">DNA-binding</keyword>
<feature type="domain" description="E2F/DP family winged-helix DNA-binding" evidence="7">
    <location>
        <begin position="156"/>
        <end position="240"/>
    </location>
</feature>
<evidence type="ECO:0000256" key="1">
    <source>
        <dbReference type="ARBA" id="ARBA00010940"/>
    </source>
</evidence>
<dbReference type="FunFam" id="1.10.10.10:FF:000295">
    <property type="entry name" value="E2F transcription factor-like E2FE"/>
    <property type="match status" value="1"/>
</dbReference>
<evidence type="ECO:0000256" key="5">
    <source>
        <dbReference type="ARBA" id="ARBA00023306"/>
    </source>
</evidence>
<dbReference type="InterPro" id="IPR003316">
    <property type="entry name" value="E2F_WHTH_DNA-bd_dom"/>
</dbReference>
<dbReference type="InterPro" id="IPR036388">
    <property type="entry name" value="WH-like_DNA-bd_sf"/>
</dbReference>
<keyword evidence="9" id="KW-1185">Reference proteome</keyword>
<evidence type="ECO:0000313" key="9">
    <source>
        <dbReference type="Proteomes" id="UP001187471"/>
    </source>
</evidence>
<gene>
    <name evidence="8" type="ORF">RJ640_005306</name>
</gene>
<dbReference type="SMART" id="SM01372">
    <property type="entry name" value="E2F_TDP"/>
    <property type="match status" value="1"/>
</dbReference>
<dbReference type="Pfam" id="PF02319">
    <property type="entry name" value="WHD_E2F_TDP"/>
    <property type="match status" value="1"/>
</dbReference>
<name>A0AA88TY09_9ASTE</name>
<dbReference type="PANTHER" id="PTHR12081:SF106">
    <property type="entry name" value="E2F TRANSCRIPTION FACTOR-LIKE E2FE"/>
    <property type="match status" value="1"/>
</dbReference>
<sequence length="389" mass="44035">MLVLKWIAKDIFYAPFGIPRDYALGLPKARLLSLEVNLDSHVAVDLVIENGRPPKKVRTPIKDCKWLIQLFKKVLARKAKNRYTWRGLAAIPRALDQLKQEGLRDNCGGTSYLKVLEDEEDEQYTDPYASIAALKYSRSSKAGLSCFANFFLPDNRKEKSLGLLTQNFIKLFLCSNMDIISLDEAAKILLGDARDPSTTRNNSAAKVRRLYDIANVLSSMKFIEKTHHPETRKSGFRWLGISGRSQSGPANSLATDETKKRTFGTDLTNTSFKRSKLASPYDAVPYQVVKPQSQMQVKCEIFEDGVDRSNLEQKVKNHQFGPFAPLNVPKVGAAENNKVKQVHDWESLASTYRPQYHNQALKDLFGHYMEAWKSWYSEVAGKNPVQLIS</sequence>
<comment type="subcellular location">
    <subcellularLocation>
        <location evidence="6">Nucleus</location>
    </subcellularLocation>
</comment>
<evidence type="ECO:0000256" key="3">
    <source>
        <dbReference type="ARBA" id="ARBA00023125"/>
    </source>
</evidence>
<keyword evidence="5" id="KW-0131">Cell cycle</keyword>
<dbReference type="EMBL" id="JAVXUO010003230">
    <property type="protein sequence ID" value="KAK2965143.1"/>
    <property type="molecule type" value="Genomic_DNA"/>
</dbReference>
<reference evidence="8" key="1">
    <citation type="submission" date="2022-12" db="EMBL/GenBank/DDBJ databases">
        <title>Draft genome assemblies for two species of Escallonia (Escalloniales).</title>
        <authorList>
            <person name="Chanderbali A."/>
            <person name="Dervinis C."/>
            <person name="Anghel I."/>
            <person name="Soltis D."/>
            <person name="Soltis P."/>
            <person name="Zapata F."/>
        </authorList>
    </citation>
    <scope>NUCLEOTIDE SEQUENCE</scope>
    <source>
        <strain evidence="8">UCBG92.1500</strain>
        <tissue evidence="8">Leaf</tissue>
    </source>
</reference>
<evidence type="ECO:0000256" key="6">
    <source>
        <dbReference type="RuleBase" id="RU003796"/>
    </source>
</evidence>
<dbReference type="GO" id="GO:0090575">
    <property type="term" value="C:RNA polymerase II transcription regulator complex"/>
    <property type="evidence" value="ECO:0007669"/>
    <property type="project" value="TreeGrafter"/>
</dbReference>
<keyword evidence="2 6" id="KW-0805">Transcription regulation</keyword>
<evidence type="ECO:0000259" key="7">
    <source>
        <dbReference type="SMART" id="SM01372"/>
    </source>
</evidence>
<dbReference type="SUPFAM" id="SSF46785">
    <property type="entry name" value="Winged helix' DNA-binding domain"/>
    <property type="match status" value="1"/>
</dbReference>
<evidence type="ECO:0000313" key="8">
    <source>
        <dbReference type="EMBL" id="KAK2965143.1"/>
    </source>
</evidence>
<proteinExistence type="inferred from homology"/>
<keyword evidence="6" id="KW-0539">Nucleus</keyword>
<dbReference type="InterPro" id="IPR015633">
    <property type="entry name" value="E2F"/>
</dbReference>
<accession>A0AA88TY09</accession>
<dbReference type="Proteomes" id="UP001187471">
    <property type="component" value="Unassembled WGS sequence"/>
</dbReference>
<evidence type="ECO:0000256" key="2">
    <source>
        <dbReference type="ARBA" id="ARBA00023015"/>
    </source>
</evidence>
<dbReference type="GO" id="GO:0000981">
    <property type="term" value="F:DNA-binding transcription factor activity, RNA polymerase II-specific"/>
    <property type="evidence" value="ECO:0007669"/>
    <property type="project" value="TreeGrafter"/>
</dbReference>